<name>A0ABR0AP48_9CRUS</name>
<gene>
    <name evidence="1" type="ORF">OUZ56_015919</name>
</gene>
<evidence type="ECO:0000313" key="2">
    <source>
        <dbReference type="Proteomes" id="UP001234178"/>
    </source>
</evidence>
<organism evidence="1 2">
    <name type="scientific">Daphnia magna</name>
    <dbReference type="NCBI Taxonomy" id="35525"/>
    <lineage>
        <taxon>Eukaryota</taxon>
        <taxon>Metazoa</taxon>
        <taxon>Ecdysozoa</taxon>
        <taxon>Arthropoda</taxon>
        <taxon>Crustacea</taxon>
        <taxon>Branchiopoda</taxon>
        <taxon>Diplostraca</taxon>
        <taxon>Cladocera</taxon>
        <taxon>Anomopoda</taxon>
        <taxon>Daphniidae</taxon>
        <taxon>Daphnia</taxon>
    </lineage>
</organism>
<accession>A0ABR0AP48</accession>
<evidence type="ECO:0000313" key="1">
    <source>
        <dbReference type="EMBL" id="KAK4026895.1"/>
    </source>
</evidence>
<reference evidence="1 2" key="1">
    <citation type="journal article" date="2023" name="Nucleic Acids Res.">
        <title>The hologenome of Daphnia magna reveals possible DNA methylation and microbiome-mediated evolution of the host genome.</title>
        <authorList>
            <person name="Chaturvedi A."/>
            <person name="Li X."/>
            <person name="Dhandapani V."/>
            <person name="Marshall H."/>
            <person name="Kissane S."/>
            <person name="Cuenca-Cambronero M."/>
            <person name="Asole G."/>
            <person name="Calvet F."/>
            <person name="Ruiz-Romero M."/>
            <person name="Marangio P."/>
            <person name="Guigo R."/>
            <person name="Rago D."/>
            <person name="Mirbahai L."/>
            <person name="Eastwood N."/>
            <person name="Colbourne J.K."/>
            <person name="Zhou J."/>
            <person name="Mallon E."/>
            <person name="Orsini L."/>
        </authorList>
    </citation>
    <scope>NUCLEOTIDE SEQUENCE [LARGE SCALE GENOMIC DNA]</scope>
    <source>
        <strain evidence="1">LRV0_1</strain>
    </source>
</reference>
<dbReference type="Proteomes" id="UP001234178">
    <property type="component" value="Unassembled WGS sequence"/>
</dbReference>
<comment type="caution">
    <text evidence="1">The sequence shown here is derived from an EMBL/GenBank/DDBJ whole genome shotgun (WGS) entry which is preliminary data.</text>
</comment>
<dbReference type="EMBL" id="JAOYFB010000038">
    <property type="protein sequence ID" value="KAK4026895.1"/>
    <property type="molecule type" value="Genomic_DNA"/>
</dbReference>
<protein>
    <submittedName>
        <fullName evidence="1">Uncharacterized protein</fullName>
    </submittedName>
</protein>
<proteinExistence type="predicted"/>
<sequence length="100" mass="10818">MTEYRADVSRNKTEDQGMSCNVRNKCPCTSFSSSSASSCVASGKCKQQQRGECQHFKMANCGFFDDAPSLTIVVSLGDGLPLRSDALTFQPPPSQVLGQF</sequence>
<keyword evidence="2" id="KW-1185">Reference proteome</keyword>